<gene>
    <name evidence="2" type="ORF">ACFQ4R_08035</name>
</gene>
<protein>
    <submittedName>
        <fullName evidence="2">Transposase</fullName>
    </submittedName>
</protein>
<dbReference type="Pfam" id="PF01610">
    <property type="entry name" value="DDE_Tnp_ISL3"/>
    <property type="match status" value="1"/>
</dbReference>
<name>A0ABW4BPN4_9LACO</name>
<evidence type="ECO:0000313" key="2">
    <source>
        <dbReference type="EMBL" id="MFD1411530.1"/>
    </source>
</evidence>
<evidence type="ECO:0000259" key="1">
    <source>
        <dbReference type="Pfam" id="PF01610"/>
    </source>
</evidence>
<organism evidence="2 3">
    <name type="scientific">Lapidilactobacillus gannanensis</name>
    <dbReference type="NCBI Taxonomy" id="2486002"/>
    <lineage>
        <taxon>Bacteria</taxon>
        <taxon>Bacillati</taxon>
        <taxon>Bacillota</taxon>
        <taxon>Bacilli</taxon>
        <taxon>Lactobacillales</taxon>
        <taxon>Lactobacillaceae</taxon>
        <taxon>Lapidilactobacillus</taxon>
    </lineage>
</organism>
<keyword evidence="3" id="KW-1185">Reference proteome</keyword>
<dbReference type="RefSeq" id="WP_125650863.1">
    <property type="nucleotide sequence ID" value="NZ_JBHTOH010000079.1"/>
</dbReference>
<dbReference type="EMBL" id="JBHTOH010000079">
    <property type="protein sequence ID" value="MFD1411530.1"/>
    <property type="molecule type" value="Genomic_DNA"/>
</dbReference>
<evidence type="ECO:0000313" key="3">
    <source>
        <dbReference type="Proteomes" id="UP001597191"/>
    </source>
</evidence>
<feature type="domain" description="Transposase IS204/IS1001/IS1096/IS1165 DDE" evidence="1">
    <location>
        <begin position="2"/>
        <end position="57"/>
    </location>
</feature>
<comment type="caution">
    <text evidence="2">The sequence shown here is derived from an EMBL/GenBank/DDBJ whole genome shotgun (WGS) entry which is preliminary data.</text>
</comment>
<proteinExistence type="predicted"/>
<accession>A0ABW4BPN4</accession>
<dbReference type="InterPro" id="IPR002560">
    <property type="entry name" value="Transposase_DDE"/>
</dbReference>
<sequence length="73" mass="8665">MPLDTTVRTFKKYRHQVLNAADSSYSNGFLEATSGRIKKIKNTAYGFRNYNNYINRIKLEILWSHEPRKIKWA</sequence>
<reference evidence="3" key="1">
    <citation type="journal article" date="2019" name="Int. J. Syst. Evol. Microbiol.">
        <title>The Global Catalogue of Microorganisms (GCM) 10K type strain sequencing project: providing services to taxonomists for standard genome sequencing and annotation.</title>
        <authorList>
            <consortium name="The Broad Institute Genomics Platform"/>
            <consortium name="The Broad Institute Genome Sequencing Center for Infectious Disease"/>
            <person name="Wu L."/>
            <person name="Ma J."/>
        </authorList>
    </citation>
    <scope>NUCLEOTIDE SEQUENCE [LARGE SCALE GENOMIC DNA]</scope>
    <source>
        <strain evidence="3">CCM 8937</strain>
    </source>
</reference>
<dbReference type="Proteomes" id="UP001597191">
    <property type="component" value="Unassembled WGS sequence"/>
</dbReference>